<dbReference type="OrthoDB" id="5416037at2759"/>
<dbReference type="InterPro" id="IPR046529">
    <property type="entry name" value="DUF6594"/>
</dbReference>
<organism evidence="2 3">
    <name type="scientific">Paraphoma chrysanthemicola</name>
    <dbReference type="NCBI Taxonomy" id="798071"/>
    <lineage>
        <taxon>Eukaryota</taxon>
        <taxon>Fungi</taxon>
        <taxon>Dikarya</taxon>
        <taxon>Ascomycota</taxon>
        <taxon>Pezizomycotina</taxon>
        <taxon>Dothideomycetes</taxon>
        <taxon>Pleosporomycetidae</taxon>
        <taxon>Pleosporales</taxon>
        <taxon>Pleosporineae</taxon>
        <taxon>Phaeosphaeriaceae</taxon>
        <taxon>Paraphoma</taxon>
    </lineage>
</organism>
<evidence type="ECO:0000313" key="3">
    <source>
        <dbReference type="Proteomes" id="UP000813461"/>
    </source>
</evidence>
<dbReference type="AlphaFoldDB" id="A0A8K0W2I6"/>
<dbReference type="EMBL" id="JAGMVJ010000003">
    <property type="protein sequence ID" value="KAH7092552.1"/>
    <property type="molecule type" value="Genomic_DNA"/>
</dbReference>
<dbReference type="PANTHER" id="PTHR34502:SF5">
    <property type="entry name" value="DUF6594 DOMAIN-CONTAINING PROTEIN"/>
    <property type="match status" value="1"/>
</dbReference>
<dbReference type="Proteomes" id="UP000813461">
    <property type="component" value="Unassembled WGS sequence"/>
</dbReference>
<evidence type="ECO:0000313" key="2">
    <source>
        <dbReference type="EMBL" id="KAH7092552.1"/>
    </source>
</evidence>
<accession>A0A8K0W2I6</accession>
<feature type="domain" description="DUF6594" evidence="1">
    <location>
        <begin position="9"/>
        <end position="243"/>
    </location>
</feature>
<comment type="caution">
    <text evidence="2">The sequence shown here is derived from an EMBL/GenBank/DDBJ whole genome shotgun (WGS) entry which is preliminary data.</text>
</comment>
<evidence type="ECO:0000259" key="1">
    <source>
        <dbReference type="Pfam" id="PF20237"/>
    </source>
</evidence>
<reference evidence="2" key="1">
    <citation type="journal article" date="2021" name="Nat. Commun.">
        <title>Genetic determinants of endophytism in the Arabidopsis root mycobiome.</title>
        <authorList>
            <person name="Mesny F."/>
            <person name="Miyauchi S."/>
            <person name="Thiergart T."/>
            <person name="Pickel B."/>
            <person name="Atanasova L."/>
            <person name="Karlsson M."/>
            <person name="Huettel B."/>
            <person name="Barry K.W."/>
            <person name="Haridas S."/>
            <person name="Chen C."/>
            <person name="Bauer D."/>
            <person name="Andreopoulos W."/>
            <person name="Pangilinan J."/>
            <person name="LaButti K."/>
            <person name="Riley R."/>
            <person name="Lipzen A."/>
            <person name="Clum A."/>
            <person name="Drula E."/>
            <person name="Henrissat B."/>
            <person name="Kohler A."/>
            <person name="Grigoriev I.V."/>
            <person name="Martin F.M."/>
            <person name="Hacquard S."/>
        </authorList>
    </citation>
    <scope>NUCLEOTIDE SEQUENCE</scope>
    <source>
        <strain evidence="2">MPI-SDFR-AT-0120</strain>
    </source>
</reference>
<name>A0A8K0W2I6_9PLEO</name>
<keyword evidence="3" id="KW-1185">Reference proteome</keyword>
<proteinExistence type="predicted"/>
<sequence>MEARKHEGYQSLSTWMASDDDFFVFRRFESLEKRRILWKQDRICTVEAELELLDDIAEEPEEENGDWYHEAMDSSKDRERKSRIQDMLSEYDRMLVHHRDAEHLTRKASRGWSDDYVAQTLISWLKASALKPQVLVVNQLLQSIHEELFDDEAHFAALREAIWKSHDDSADVSVGTHRGSRATDSILATLLAGSLISPVHAQSTTRTANDLRTDWKQRALNTLTDHLVLSASLPVPVIVCAGSVITARRFYKNRREDKASLLMLGTAVLFVSSSRSSDADTADVDRPLFALSNCLVQRLRTNLKSARNSNDILSFLCMISYVVVDAINYKALSTLIESLMGVSLQVHARNPTPFAVEYARRELLL</sequence>
<gene>
    <name evidence="2" type="ORF">FB567DRAFT_576913</name>
</gene>
<protein>
    <recommendedName>
        <fullName evidence="1">DUF6594 domain-containing protein</fullName>
    </recommendedName>
</protein>
<dbReference type="PANTHER" id="PTHR34502">
    <property type="entry name" value="DUF6594 DOMAIN-CONTAINING PROTEIN-RELATED"/>
    <property type="match status" value="1"/>
</dbReference>
<dbReference type="Pfam" id="PF20237">
    <property type="entry name" value="DUF6594"/>
    <property type="match status" value="1"/>
</dbReference>